<reference evidence="6 7" key="1">
    <citation type="submission" date="2020-08" db="EMBL/GenBank/DDBJ databases">
        <title>Genomic Encyclopedia of Type Strains, Phase IV (KMG-IV): sequencing the most valuable type-strain genomes for metagenomic binning, comparative biology and taxonomic classification.</title>
        <authorList>
            <person name="Goeker M."/>
        </authorList>
    </citation>
    <scope>NUCLEOTIDE SEQUENCE [LARGE SCALE GENOMIC DNA]</scope>
    <source>
        <strain evidence="6 7">DSM 45615</strain>
    </source>
</reference>
<evidence type="ECO:0000256" key="2">
    <source>
        <dbReference type="ARBA" id="ARBA00011901"/>
    </source>
</evidence>
<accession>A0A840NSJ7</accession>
<evidence type="ECO:0000256" key="1">
    <source>
        <dbReference type="ARBA" id="ARBA00001561"/>
    </source>
</evidence>
<dbReference type="SMART" id="SM00644">
    <property type="entry name" value="Ami_2"/>
    <property type="match status" value="1"/>
</dbReference>
<dbReference type="InterPro" id="IPR002502">
    <property type="entry name" value="Amidase_domain"/>
</dbReference>
<evidence type="ECO:0000256" key="4">
    <source>
        <dbReference type="ARBA" id="ARBA00023316"/>
    </source>
</evidence>
<name>A0A840NSJ7_9ACTN</name>
<keyword evidence="7" id="KW-1185">Reference proteome</keyword>
<dbReference type="GO" id="GO:0009254">
    <property type="term" value="P:peptidoglycan turnover"/>
    <property type="evidence" value="ECO:0007669"/>
    <property type="project" value="TreeGrafter"/>
</dbReference>
<dbReference type="PANTHER" id="PTHR30417">
    <property type="entry name" value="N-ACETYLMURAMOYL-L-ALANINE AMIDASE AMID"/>
    <property type="match status" value="1"/>
</dbReference>
<dbReference type="Gene3D" id="3.40.80.10">
    <property type="entry name" value="Peptidoglycan recognition protein-like"/>
    <property type="match status" value="1"/>
</dbReference>
<dbReference type="CDD" id="cd06583">
    <property type="entry name" value="PGRP"/>
    <property type="match status" value="1"/>
</dbReference>
<proteinExistence type="predicted"/>
<dbReference type="AlphaFoldDB" id="A0A840NSJ7"/>
<dbReference type="RefSeq" id="WP_185047422.1">
    <property type="nucleotide sequence ID" value="NZ_BAABIX010000006.1"/>
</dbReference>
<dbReference type="Pfam" id="PF01510">
    <property type="entry name" value="Amidase_2"/>
    <property type="match status" value="1"/>
</dbReference>
<dbReference type="GO" id="GO:0071555">
    <property type="term" value="P:cell wall organization"/>
    <property type="evidence" value="ECO:0007669"/>
    <property type="project" value="UniProtKB-KW"/>
</dbReference>
<dbReference type="Proteomes" id="UP000578449">
    <property type="component" value="Unassembled WGS sequence"/>
</dbReference>
<dbReference type="EMBL" id="JACHGN010000001">
    <property type="protein sequence ID" value="MBB5130548.1"/>
    <property type="molecule type" value="Genomic_DNA"/>
</dbReference>
<dbReference type="EC" id="3.5.1.28" evidence="2"/>
<gene>
    <name evidence="6" type="ORF">HNP84_000236</name>
</gene>
<dbReference type="InterPro" id="IPR051206">
    <property type="entry name" value="NAMLAA_amidase_2"/>
</dbReference>
<comment type="catalytic activity">
    <reaction evidence="1">
        <text>Hydrolyzes the link between N-acetylmuramoyl residues and L-amino acid residues in certain cell-wall glycopeptides.</text>
        <dbReference type="EC" id="3.5.1.28"/>
    </reaction>
</comment>
<dbReference type="GO" id="GO:0009253">
    <property type="term" value="P:peptidoglycan catabolic process"/>
    <property type="evidence" value="ECO:0007669"/>
    <property type="project" value="InterPro"/>
</dbReference>
<evidence type="ECO:0000313" key="6">
    <source>
        <dbReference type="EMBL" id="MBB5130548.1"/>
    </source>
</evidence>
<protein>
    <recommendedName>
        <fullName evidence="2">N-acetylmuramoyl-L-alanine amidase</fullName>
        <ecNumber evidence="2">3.5.1.28</ecNumber>
    </recommendedName>
</protein>
<evidence type="ECO:0000256" key="3">
    <source>
        <dbReference type="ARBA" id="ARBA00022801"/>
    </source>
</evidence>
<organism evidence="6 7">
    <name type="scientific">Thermocatellispora tengchongensis</name>
    <dbReference type="NCBI Taxonomy" id="1073253"/>
    <lineage>
        <taxon>Bacteria</taxon>
        <taxon>Bacillati</taxon>
        <taxon>Actinomycetota</taxon>
        <taxon>Actinomycetes</taxon>
        <taxon>Streptosporangiales</taxon>
        <taxon>Streptosporangiaceae</taxon>
        <taxon>Thermocatellispora</taxon>
    </lineage>
</organism>
<dbReference type="SUPFAM" id="SSF55846">
    <property type="entry name" value="N-acetylmuramoyl-L-alanine amidase-like"/>
    <property type="match status" value="1"/>
</dbReference>
<keyword evidence="3" id="KW-0378">Hydrolase</keyword>
<sequence>MPWLTQLADVAQRTGCPVVEVTGWRTRGHGPQPEVRGIVCHHTAGWADMHIVRDGWPGLDGPLSHFWLRRDGTIYVVAAGRCWHNAPSTSPDHDNSSSIGIEAENDGRAPWPAVQLAAFKALCAELCREFGLTAAAVKGHKEVNRQKVDPHSIDMTAFRAEVARLMKGEPAMATAKETWQHELKVPFGTPENPSWQAGNILVNVAKWSLEQRTTLATLGAKLDALMVANRELAAALAAHHAEIDPHALIARIEAAIEGITIRLDVPDTPAGT</sequence>
<evidence type="ECO:0000313" key="7">
    <source>
        <dbReference type="Proteomes" id="UP000578449"/>
    </source>
</evidence>
<dbReference type="GO" id="GO:0008745">
    <property type="term" value="F:N-acetylmuramoyl-L-alanine amidase activity"/>
    <property type="evidence" value="ECO:0007669"/>
    <property type="project" value="UniProtKB-EC"/>
</dbReference>
<dbReference type="PANTHER" id="PTHR30417:SF1">
    <property type="entry name" value="N-ACETYLMURAMOYL-L-ALANINE AMIDASE AMID"/>
    <property type="match status" value="1"/>
</dbReference>
<comment type="caution">
    <text evidence="6">The sequence shown here is derived from an EMBL/GenBank/DDBJ whole genome shotgun (WGS) entry which is preliminary data.</text>
</comment>
<feature type="domain" description="N-acetylmuramoyl-L-alanine amidase" evidence="5">
    <location>
        <begin position="23"/>
        <end position="151"/>
    </location>
</feature>
<dbReference type="InterPro" id="IPR036505">
    <property type="entry name" value="Amidase/PGRP_sf"/>
</dbReference>
<evidence type="ECO:0000259" key="5">
    <source>
        <dbReference type="SMART" id="SM00644"/>
    </source>
</evidence>
<keyword evidence="4" id="KW-0961">Cell wall biogenesis/degradation</keyword>